<evidence type="ECO:0000256" key="1">
    <source>
        <dbReference type="ARBA" id="ARBA00008276"/>
    </source>
</evidence>
<dbReference type="GO" id="GO:0140684">
    <property type="term" value="F:histone H3K9me2/H3K9me3 demethylase activity"/>
    <property type="evidence" value="ECO:0007669"/>
    <property type="project" value="UniProtKB-EC"/>
</dbReference>
<dbReference type="GO" id="GO:0008270">
    <property type="term" value="F:zinc ion binding"/>
    <property type="evidence" value="ECO:0007669"/>
    <property type="project" value="UniProtKB-KW"/>
</dbReference>
<dbReference type="InterPro" id="IPR013083">
    <property type="entry name" value="Znf_RING/FYVE/PHD"/>
</dbReference>
<dbReference type="PANTHER" id="PTHR10694:SF7">
    <property type="entry name" value="[HISTONE H3]-TRIMETHYL-L-LYSINE(9) DEMETHYLASE"/>
    <property type="match status" value="1"/>
</dbReference>
<dbReference type="InterPro" id="IPR003349">
    <property type="entry name" value="JmjN"/>
</dbReference>
<dbReference type="InterPro" id="IPR036615">
    <property type="entry name" value="Mur_ligase_C_dom_sf"/>
</dbReference>
<keyword evidence="8" id="KW-0862">Zinc</keyword>
<feature type="compositionally biased region" description="Polar residues" evidence="12">
    <location>
        <begin position="217"/>
        <end position="229"/>
    </location>
</feature>
<dbReference type="EC" id="1.14.11.66" evidence="3"/>
<feature type="region of interest" description="Disordered" evidence="12">
    <location>
        <begin position="150"/>
        <end position="172"/>
    </location>
</feature>
<evidence type="ECO:0000256" key="9">
    <source>
        <dbReference type="ARBA" id="ARBA00022840"/>
    </source>
</evidence>
<dbReference type="CDD" id="cd15571">
    <property type="entry name" value="ePHD"/>
    <property type="match status" value="1"/>
</dbReference>
<dbReference type="PROSITE" id="PS51805">
    <property type="entry name" value="EPHD"/>
    <property type="match status" value="1"/>
</dbReference>
<dbReference type="GO" id="GO:0051864">
    <property type="term" value="F:histone H3K36 demethylase activity"/>
    <property type="evidence" value="ECO:0007669"/>
    <property type="project" value="TreeGrafter"/>
</dbReference>
<feature type="domain" description="PHD-type" evidence="15">
    <location>
        <begin position="579"/>
        <end position="718"/>
    </location>
</feature>
<dbReference type="GO" id="GO:0010468">
    <property type="term" value="P:regulation of gene expression"/>
    <property type="evidence" value="ECO:0007669"/>
    <property type="project" value="TreeGrafter"/>
</dbReference>
<evidence type="ECO:0000259" key="14">
    <source>
        <dbReference type="PROSITE" id="PS51184"/>
    </source>
</evidence>
<dbReference type="PANTHER" id="PTHR10694">
    <property type="entry name" value="LYSINE-SPECIFIC DEMETHYLASE"/>
    <property type="match status" value="1"/>
</dbReference>
<dbReference type="SUPFAM" id="SSF53623">
    <property type="entry name" value="MurD-like peptide ligases, catalytic domain"/>
    <property type="match status" value="1"/>
</dbReference>
<dbReference type="SUPFAM" id="SSF51197">
    <property type="entry name" value="Clavaminate synthase-like"/>
    <property type="match status" value="1"/>
</dbReference>
<name>A0AAD3YAC8_9TREE</name>
<comment type="catalytic activity">
    <reaction evidence="11">
        <text>N(6),N(6),N(6)-trimethyl-L-lysyl(9)-[histone H3] + 2 2-oxoglutarate + 2 O2 = N(6)-methyl-L-lysyl(9)-[histone H3] + 2 formaldehyde + 2 succinate + 2 CO2</text>
        <dbReference type="Rhea" id="RHEA:60200"/>
        <dbReference type="Rhea" id="RHEA-COMP:15538"/>
        <dbReference type="Rhea" id="RHEA-COMP:15542"/>
        <dbReference type="ChEBI" id="CHEBI:15379"/>
        <dbReference type="ChEBI" id="CHEBI:16526"/>
        <dbReference type="ChEBI" id="CHEBI:16810"/>
        <dbReference type="ChEBI" id="CHEBI:16842"/>
        <dbReference type="ChEBI" id="CHEBI:30031"/>
        <dbReference type="ChEBI" id="CHEBI:61929"/>
        <dbReference type="ChEBI" id="CHEBI:61961"/>
        <dbReference type="EC" id="1.14.11.66"/>
    </reaction>
</comment>
<evidence type="ECO:0000256" key="7">
    <source>
        <dbReference type="ARBA" id="ARBA00022771"/>
    </source>
</evidence>
<dbReference type="Gene3D" id="2.60.120.650">
    <property type="entry name" value="Cupin"/>
    <property type="match status" value="1"/>
</dbReference>
<dbReference type="SUPFAM" id="SSF53244">
    <property type="entry name" value="MurD-like peptide ligases, peptide-binding domain"/>
    <property type="match status" value="1"/>
</dbReference>
<sequence>MPSVPPLPAISDVARPAYFFPLNNNPKKSMESEPEPIPDDLIVLPDDDPGALAGIPVFKPTYDEFKDFDVYMERVAPWGQRSSIVKIIPPKEWVDTVNLIGPREMSELQIRSPIEQQMLGQNGVFVQRNIERNRNRPLSVKEWFKKCSHHDFLTPDPRQGDRTVDRDSKDARAWRHERAAAIKAEKIAKREAALKRKQERDAKKAEEQAAAERANHDSSSFGTPPGSQNGDDDLPGLEVSSHSSPSDVDPFYETVDFKKDWLPAGTSQDDFTVSGCANLEKKFWKSIGMARSSWYGADLAGSLFADPKTPWNVAHLPNLLQRIKDKLPGVNTPYLYFGMWRAAFSWHVEDMDLFSINYIHFGAPKFWYAVPQADADRFETVTRSYFSNDANGCDQFMRHKSCTLSPTKLAQEGIRVNKLVHFQNEFVITFPRGYHAGFNMGFNCAESVNFALPYWLEIGKRAKACTCVNFSVRIDVDRLLQSPSPSPEMEIEEAPKRPRKRKSTDAPTPRQPRVRRRRQEASSARPSVAPSEESPLQVKVEEPAPPPKLPVIRLRIPQQLLDLSRQDKPKSSITRDAPKPPCVLCPSLATDDLAAVFQPSDMIRAMSSSSSVNAHVSCAIAVPEAYTEDFDVGEGSIVTYIRGLDDIGKDRWKLKCAHCVDKRSATTGTKIQCTKGKCLRAYHIPCARNDPQVSYWAGEKVVNGTPTFSVELLCPTHNPAVVEMKKRMAQDELRRKVLGLKEGTTVKIKSSGGSYEVMLVGVDEATSTVLVQVADGTRKPVSWTSLDFHAQQPRMLENEYAGPPKRNRSPVARPPAPVRPPTAPGGVGKIDLGLDRMRDLMRGLPPMTVPAVHLAGTNGKGSVSALMESCFRAAGFRTARYNSPHLLEARDAVRIDGLPPSREQYAEALMQVERTARERNLEPTTFEVATAAFFYLASTAQPPVDVMIVECGMGGARDATNVMPDQIILASGLTSVGLDHTDRLGSTIGEIAREKASILVEGAVLVTSPELHPEATSVAHAIAAERGAHFVPAAPSSVLAPQGPLSLTPFREPAPSQIRTPLAGTAAKYLDTSLGLGGAHQLDNLSLALTMLDVMRHDRRALYIQPRLSQITEAHMIAGVANTRWEGRCSWLAWRDGDVSVPILADGAHNADSAATLRAYIDSLNLPSRPRTFILSLSANPGKTPKSVLAPLLRPGDRIALVDFTTPVEGMPWIRPADKGAVRAAAEALQAGEIVDIPGAGPPALANALRWAQSDWNVRGPGLTVVCGSLYLVADAYRLIGA</sequence>
<feature type="compositionally biased region" description="Pro residues" evidence="12">
    <location>
        <begin position="812"/>
        <end position="823"/>
    </location>
</feature>
<evidence type="ECO:0000256" key="8">
    <source>
        <dbReference type="ARBA" id="ARBA00022833"/>
    </source>
</evidence>
<keyword evidence="9" id="KW-0067">ATP-binding</keyword>
<dbReference type="PROSITE" id="PS51183">
    <property type="entry name" value="JMJN"/>
    <property type="match status" value="1"/>
</dbReference>
<gene>
    <name evidence="16" type="ORF">CspeluHIS016_0111800</name>
</gene>
<reference evidence="16" key="1">
    <citation type="journal article" date="2023" name="BMC Genomics">
        <title>Chromosome-level genome assemblies of Cutaneotrichosporon spp. (Trichosporonales, Basidiomycota) reveal imbalanced evolution between nucleotide sequences and chromosome synteny.</title>
        <authorList>
            <person name="Kobayashi Y."/>
            <person name="Kayamori A."/>
            <person name="Aoki K."/>
            <person name="Shiwa Y."/>
            <person name="Matsutani M."/>
            <person name="Fujita N."/>
            <person name="Sugita T."/>
            <person name="Iwasaki W."/>
            <person name="Tanaka N."/>
            <person name="Takashima M."/>
        </authorList>
    </citation>
    <scope>NUCLEOTIDE SEQUENCE</scope>
    <source>
        <strain evidence="16">HIS016</strain>
    </source>
</reference>
<evidence type="ECO:0000313" key="17">
    <source>
        <dbReference type="Proteomes" id="UP001222932"/>
    </source>
</evidence>
<dbReference type="InterPro" id="IPR018109">
    <property type="entry name" value="Folylpolyglutamate_synth_CS"/>
</dbReference>
<evidence type="ECO:0000256" key="5">
    <source>
        <dbReference type="ARBA" id="ARBA00022723"/>
    </source>
</evidence>
<accession>A0AAD3YAC8</accession>
<dbReference type="Pfam" id="PF13771">
    <property type="entry name" value="zf-HC5HC2H"/>
    <property type="match status" value="1"/>
</dbReference>
<keyword evidence="4" id="KW-0436">Ligase</keyword>
<evidence type="ECO:0000256" key="12">
    <source>
        <dbReference type="SAM" id="MobiDB-lite"/>
    </source>
</evidence>
<feature type="region of interest" description="Disordered" evidence="12">
    <location>
        <begin position="799"/>
        <end position="830"/>
    </location>
</feature>
<evidence type="ECO:0000259" key="13">
    <source>
        <dbReference type="PROSITE" id="PS51183"/>
    </source>
</evidence>
<reference evidence="16" key="2">
    <citation type="submission" date="2023-06" db="EMBL/GenBank/DDBJ databases">
        <authorList>
            <person name="Kobayashi Y."/>
            <person name="Kayamori A."/>
            <person name="Aoki K."/>
            <person name="Shiwa Y."/>
            <person name="Fujita N."/>
            <person name="Sugita T."/>
            <person name="Iwasaki W."/>
            <person name="Tanaka N."/>
            <person name="Takashima M."/>
        </authorList>
    </citation>
    <scope>NUCLEOTIDE SEQUENCE</scope>
    <source>
        <strain evidence="16">HIS016</strain>
    </source>
</reference>
<dbReference type="PROSITE" id="PS51184">
    <property type="entry name" value="JMJC"/>
    <property type="match status" value="1"/>
</dbReference>
<dbReference type="SMART" id="SM00545">
    <property type="entry name" value="JmjN"/>
    <property type="match status" value="1"/>
</dbReference>
<evidence type="ECO:0000256" key="2">
    <source>
        <dbReference type="ARBA" id="ARBA00009711"/>
    </source>
</evidence>
<dbReference type="GO" id="GO:0004326">
    <property type="term" value="F:tetrahydrofolylpolyglutamate synthase activity"/>
    <property type="evidence" value="ECO:0007669"/>
    <property type="project" value="InterPro"/>
</dbReference>
<feature type="region of interest" description="Disordered" evidence="12">
    <location>
        <begin position="481"/>
        <end position="549"/>
    </location>
</feature>
<dbReference type="GO" id="GO:0005634">
    <property type="term" value="C:nucleus"/>
    <property type="evidence" value="ECO:0007669"/>
    <property type="project" value="TreeGrafter"/>
</dbReference>
<dbReference type="EMBL" id="BTCM01000001">
    <property type="protein sequence ID" value="GMK54594.1"/>
    <property type="molecule type" value="Genomic_DNA"/>
</dbReference>
<comment type="caution">
    <text evidence="16">The sequence shown here is derived from an EMBL/GenBank/DDBJ whole genome shotgun (WGS) entry which is preliminary data.</text>
</comment>
<dbReference type="Proteomes" id="UP001222932">
    <property type="component" value="Unassembled WGS sequence"/>
</dbReference>
<dbReference type="Gene3D" id="3.30.40.10">
    <property type="entry name" value="Zinc/RING finger domain, C3HC4 (zinc finger)"/>
    <property type="match status" value="1"/>
</dbReference>
<dbReference type="Gene3D" id="3.90.190.20">
    <property type="entry name" value="Mur ligase, C-terminal domain"/>
    <property type="match status" value="1"/>
</dbReference>
<feature type="compositionally biased region" description="Low complexity" evidence="12">
    <location>
        <begin position="239"/>
        <end position="248"/>
    </location>
</feature>
<dbReference type="InterPro" id="IPR034732">
    <property type="entry name" value="EPHD"/>
</dbReference>
<dbReference type="Gene3D" id="3.40.1190.10">
    <property type="entry name" value="Mur-like, catalytic domain"/>
    <property type="match status" value="1"/>
</dbReference>
<comment type="similarity">
    <text evidence="1">Belongs to the folylpolyglutamate synthase family.</text>
</comment>
<proteinExistence type="inferred from homology"/>
<dbReference type="InterPro" id="IPR003347">
    <property type="entry name" value="JmjC_dom"/>
</dbReference>
<dbReference type="InterPro" id="IPR001645">
    <property type="entry name" value="Folylpolyglutamate_synth"/>
</dbReference>
<evidence type="ECO:0000256" key="6">
    <source>
        <dbReference type="ARBA" id="ARBA00022741"/>
    </source>
</evidence>
<feature type="compositionally biased region" description="Basic and acidic residues" evidence="12">
    <location>
        <begin position="192"/>
        <end position="207"/>
    </location>
</feature>
<protein>
    <recommendedName>
        <fullName evidence="3">[histone H3]-trimethyl-L-lysine(9) demethylase</fullName>
        <ecNumber evidence="3">1.14.11.66</ecNumber>
    </recommendedName>
</protein>
<evidence type="ECO:0000256" key="4">
    <source>
        <dbReference type="ARBA" id="ARBA00022598"/>
    </source>
</evidence>
<keyword evidence="7" id="KW-0863">Zinc-finger</keyword>
<evidence type="ECO:0000313" key="16">
    <source>
        <dbReference type="EMBL" id="GMK54594.1"/>
    </source>
</evidence>
<dbReference type="Pfam" id="PF02375">
    <property type="entry name" value="JmjN"/>
    <property type="match status" value="1"/>
</dbReference>
<feature type="domain" description="JmjN" evidence="13">
    <location>
        <begin position="55"/>
        <end position="96"/>
    </location>
</feature>
<dbReference type="Pfam" id="PF02373">
    <property type="entry name" value="JmjC"/>
    <property type="match status" value="1"/>
</dbReference>
<comment type="similarity">
    <text evidence="2">Belongs to the JHDM3 histone demethylase family.</text>
</comment>
<dbReference type="SMART" id="SM00558">
    <property type="entry name" value="JmjC"/>
    <property type="match status" value="1"/>
</dbReference>
<organism evidence="16 17">
    <name type="scientific">Cutaneotrichosporon spelunceum</name>
    <dbReference type="NCBI Taxonomy" id="1672016"/>
    <lineage>
        <taxon>Eukaryota</taxon>
        <taxon>Fungi</taxon>
        <taxon>Dikarya</taxon>
        <taxon>Basidiomycota</taxon>
        <taxon>Agaricomycotina</taxon>
        <taxon>Tremellomycetes</taxon>
        <taxon>Trichosporonales</taxon>
        <taxon>Trichosporonaceae</taxon>
        <taxon>Cutaneotrichosporon</taxon>
    </lineage>
</organism>
<keyword evidence="10" id="KW-0460">Magnesium</keyword>
<evidence type="ECO:0000256" key="3">
    <source>
        <dbReference type="ARBA" id="ARBA00012900"/>
    </source>
</evidence>
<dbReference type="PROSITE" id="PS01012">
    <property type="entry name" value="FOLYLPOLYGLU_SYNT_2"/>
    <property type="match status" value="1"/>
</dbReference>
<evidence type="ECO:0000259" key="15">
    <source>
        <dbReference type="PROSITE" id="PS51805"/>
    </source>
</evidence>
<evidence type="ECO:0000256" key="10">
    <source>
        <dbReference type="ARBA" id="ARBA00022842"/>
    </source>
</evidence>
<dbReference type="GO" id="GO:0005524">
    <property type="term" value="F:ATP binding"/>
    <property type="evidence" value="ECO:0007669"/>
    <property type="project" value="UniProtKB-KW"/>
</dbReference>
<dbReference type="GO" id="GO:0000785">
    <property type="term" value="C:chromatin"/>
    <property type="evidence" value="ECO:0007669"/>
    <property type="project" value="TreeGrafter"/>
</dbReference>
<feature type="region of interest" description="Disordered" evidence="12">
    <location>
        <begin position="192"/>
        <end position="248"/>
    </location>
</feature>
<feature type="domain" description="JmjC" evidence="14">
    <location>
        <begin position="305"/>
        <end position="467"/>
    </location>
</feature>
<dbReference type="NCBIfam" id="TIGR01499">
    <property type="entry name" value="folC"/>
    <property type="match status" value="1"/>
</dbReference>
<dbReference type="InterPro" id="IPR036565">
    <property type="entry name" value="Mur-like_cat_sf"/>
</dbReference>
<keyword evidence="6" id="KW-0547">Nucleotide-binding</keyword>
<keyword evidence="17" id="KW-1185">Reference proteome</keyword>
<keyword evidence="5" id="KW-0479">Metal-binding</keyword>
<evidence type="ECO:0000256" key="11">
    <source>
        <dbReference type="ARBA" id="ARBA00049349"/>
    </source>
</evidence>